<accession>A0A1S1L5W5</accession>
<organism evidence="2 3">
    <name type="scientific">Mycobacteroides franklinii</name>
    <dbReference type="NCBI Taxonomy" id="948102"/>
    <lineage>
        <taxon>Bacteria</taxon>
        <taxon>Bacillati</taxon>
        <taxon>Actinomycetota</taxon>
        <taxon>Actinomycetes</taxon>
        <taxon>Mycobacteriales</taxon>
        <taxon>Mycobacteriaceae</taxon>
        <taxon>Mycobacteroides</taxon>
    </lineage>
</organism>
<name>A0A1S1L5W5_9MYCO</name>
<sequence>MLTGSHHEPLSQFSGVVETGGRQVLAAGSHHPPGQSGTMGSAALITGEMPDIAAIGNIAAAATTIARRALIFM</sequence>
<reference evidence="2 3" key="1">
    <citation type="submission" date="2016-10" db="EMBL/GenBank/DDBJ databases">
        <title>Evaluation of Human, Veterinary and Environmental Mycobacterium chelonae Isolates by Core Genome Phylogenomic Analysis, Targeted Gene Comparison, and Anti-microbial Susceptibility Patterns: A Tale of Mistaken Identities.</title>
        <authorList>
            <person name="Fogelson S.B."/>
            <person name="Camus A.C."/>
            <person name="Lorenz W."/>
            <person name="Vasireddy R."/>
            <person name="Vasireddy S."/>
            <person name="Smith T."/>
            <person name="Brown-Elliott B.A."/>
            <person name="Wallace R.J.Jr."/>
            <person name="Hasan N.A."/>
            <person name="Reischl U."/>
            <person name="Sanchez S."/>
        </authorList>
    </citation>
    <scope>NUCLEOTIDE SEQUENCE [LARGE SCALE GENOMIC DNA]</scope>
    <source>
        <strain evidence="2 3">1559</strain>
    </source>
</reference>
<proteinExistence type="predicted"/>
<gene>
    <name evidence="2" type="ORF">BKG76_22625</name>
</gene>
<dbReference type="Proteomes" id="UP000179616">
    <property type="component" value="Unassembled WGS sequence"/>
</dbReference>
<dbReference type="STRING" id="948102.BKG76_22625"/>
<dbReference type="AlphaFoldDB" id="A0A1S1L5W5"/>
<evidence type="ECO:0000313" key="3">
    <source>
        <dbReference type="Proteomes" id="UP000179616"/>
    </source>
</evidence>
<dbReference type="EMBL" id="MLIK01000024">
    <property type="protein sequence ID" value="OHU19261.1"/>
    <property type="molecule type" value="Genomic_DNA"/>
</dbReference>
<feature type="region of interest" description="Disordered" evidence="1">
    <location>
        <begin position="21"/>
        <end position="42"/>
    </location>
</feature>
<protein>
    <submittedName>
        <fullName evidence="2">Uncharacterized protein</fullName>
    </submittedName>
</protein>
<evidence type="ECO:0000313" key="2">
    <source>
        <dbReference type="EMBL" id="OHU19261.1"/>
    </source>
</evidence>
<evidence type="ECO:0000256" key="1">
    <source>
        <dbReference type="SAM" id="MobiDB-lite"/>
    </source>
</evidence>
<comment type="caution">
    <text evidence="2">The sequence shown here is derived from an EMBL/GenBank/DDBJ whole genome shotgun (WGS) entry which is preliminary data.</text>
</comment>